<dbReference type="PANTHER" id="PTHR24219">
    <property type="entry name" value="LIM DOMAIN-CONTAINING PROTEIN JUB"/>
    <property type="match status" value="1"/>
</dbReference>
<feature type="region of interest" description="Disordered" evidence="6">
    <location>
        <begin position="1"/>
        <end position="26"/>
    </location>
</feature>
<feature type="region of interest" description="Disordered" evidence="6">
    <location>
        <begin position="270"/>
        <end position="353"/>
    </location>
</feature>
<dbReference type="PROSITE" id="PS00478">
    <property type="entry name" value="LIM_DOMAIN_1"/>
    <property type="match status" value="1"/>
</dbReference>
<evidence type="ECO:0000313" key="8">
    <source>
        <dbReference type="EMBL" id="KAJ1137322.1"/>
    </source>
</evidence>
<dbReference type="SUPFAM" id="SSF57716">
    <property type="entry name" value="Glucocorticoid receptor-like (DNA-binding domain)"/>
    <property type="match status" value="2"/>
</dbReference>
<feature type="compositionally biased region" description="Basic and acidic residues" evidence="6">
    <location>
        <begin position="196"/>
        <end position="207"/>
    </location>
</feature>
<keyword evidence="3 5" id="KW-0862">Zinc</keyword>
<feature type="compositionally biased region" description="Gly residues" evidence="6">
    <location>
        <begin position="177"/>
        <end position="192"/>
    </location>
</feature>
<evidence type="ECO:0000256" key="1">
    <source>
        <dbReference type="ARBA" id="ARBA00022723"/>
    </source>
</evidence>
<keyword evidence="1 5" id="KW-0479">Metal-binding</keyword>
<dbReference type="CDD" id="cd09352">
    <property type="entry name" value="LIM1_Ajuba_like"/>
    <property type="match status" value="1"/>
</dbReference>
<evidence type="ECO:0000256" key="2">
    <source>
        <dbReference type="ARBA" id="ARBA00022737"/>
    </source>
</evidence>
<dbReference type="GO" id="GO:0035331">
    <property type="term" value="P:negative regulation of hippo signaling"/>
    <property type="evidence" value="ECO:0007669"/>
    <property type="project" value="TreeGrafter"/>
</dbReference>
<dbReference type="Pfam" id="PF00412">
    <property type="entry name" value="LIM"/>
    <property type="match status" value="3"/>
</dbReference>
<keyword evidence="2" id="KW-0677">Repeat</keyword>
<feature type="region of interest" description="Disordered" evidence="6">
    <location>
        <begin position="101"/>
        <end position="207"/>
    </location>
</feature>
<dbReference type="GO" id="GO:0046872">
    <property type="term" value="F:metal ion binding"/>
    <property type="evidence" value="ECO:0007669"/>
    <property type="project" value="UniProtKB-KW"/>
</dbReference>
<dbReference type="SMART" id="SM00132">
    <property type="entry name" value="LIM"/>
    <property type="match status" value="3"/>
</dbReference>
<evidence type="ECO:0000313" key="9">
    <source>
        <dbReference type="Proteomes" id="UP001066276"/>
    </source>
</evidence>
<dbReference type="FunFam" id="2.10.110.10:FF:000037">
    <property type="entry name" value="LIM domain-containing protein 1"/>
    <property type="match status" value="1"/>
</dbReference>
<feature type="domain" description="LIM zinc-binding" evidence="7">
    <location>
        <begin position="611"/>
        <end position="680"/>
    </location>
</feature>
<evidence type="ECO:0000256" key="6">
    <source>
        <dbReference type="SAM" id="MobiDB-lite"/>
    </source>
</evidence>
<dbReference type="InterPro" id="IPR047247">
    <property type="entry name" value="Ajuba-like_LIM2"/>
</dbReference>
<feature type="domain" description="LIM zinc-binding" evidence="7">
    <location>
        <begin position="486"/>
        <end position="547"/>
    </location>
</feature>
<organism evidence="8 9">
    <name type="scientific">Pleurodeles waltl</name>
    <name type="common">Iberian ribbed newt</name>
    <dbReference type="NCBI Taxonomy" id="8319"/>
    <lineage>
        <taxon>Eukaryota</taxon>
        <taxon>Metazoa</taxon>
        <taxon>Chordata</taxon>
        <taxon>Craniata</taxon>
        <taxon>Vertebrata</taxon>
        <taxon>Euteleostomi</taxon>
        <taxon>Amphibia</taxon>
        <taxon>Batrachia</taxon>
        <taxon>Caudata</taxon>
        <taxon>Salamandroidea</taxon>
        <taxon>Salamandridae</taxon>
        <taxon>Pleurodelinae</taxon>
        <taxon>Pleurodeles</taxon>
    </lineage>
</organism>
<dbReference type="GO" id="GO:0005667">
    <property type="term" value="C:transcription regulator complex"/>
    <property type="evidence" value="ECO:0007669"/>
    <property type="project" value="TreeGrafter"/>
</dbReference>
<gene>
    <name evidence="8" type="ORF">NDU88_003734</name>
</gene>
<protein>
    <recommendedName>
        <fullName evidence="7">LIM zinc-binding domain-containing protein</fullName>
    </recommendedName>
</protein>
<keyword evidence="9" id="KW-1185">Reference proteome</keyword>
<dbReference type="GO" id="GO:0000932">
    <property type="term" value="C:P-body"/>
    <property type="evidence" value="ECO:0007669"/>
    <property type="project" value="TreeGrafter"/>
</dbReference>
<dbReference type="CDD" id="cd09438">
    <property type="entry name" value="LIM3_Ajuba_like"/>
    <property type="match status" value="1"/>
</dbReference>
<dbReference type="InterPro" id="IPR047245">
    <property type="entry name" value="Ajuba-like_LIM1"/>
</dbReference>
<dbReference type="InterPro" id="IPR047248">
    <property type="entry name" value="Ajuba-like_LIM3"/>
</dbReference>
<dbReference type="PANTHER" id="PTHR24219:SF7">
    <property type="entry name" value="LIM DOMAIN-CONTAINING PROTEIN AJUBA"/>
    <property type="match status" value="1"/>
</dbReference>
<name>A0AAV7Q9T5_PLEWA</name>
<keyword evidence="4 5" id="KW-0440">LIM domain</keyword>
<dbReference type="GO" id="GO:0005634">
    <property type="term" value="C:nucleus"/>
    <property type="evidence" value="ECO:0007669"/>
    <property type="project" value="TreeGrafter"/>
</dbReference>
<feature type="domain" description="LIM zinc-binding" evidence="7">
    <location>
        <begin position="551"/>
        <end position="610"/>
    </location>
</feature>
<evidence type="ECO:0000256" key="5">
    <source>
        <dbReference type="PROSITE-ProRule" id="PRU00125"/>
    </source>
</evidence>
<dbReference type="GO" id="GO:0005912">
    <property type="term" value="C:adherens junction"/>
    <property type="evidence" value="ECO:0007669"/>
    <property type="project" value="TreeGrafter"/>
</dbReference>
<dbReference type="InterPro" id="IPR047172">
    <property type="entry name" value="Ajuba-like"/>
</dbReference>
<dbReference type="GO" id="GO:0007010">
    <property type="term" value="P:cytoskeleton organization"/>
    <property type="evidence" value="ECO:0007669"/>
    <property type="project" value="TreeGrafter"/>
</dbReference>
<accession>A0AAV7Q9T5</accession>
<evidence type="ECO:0000256" key="4">
    <source>
        <dbReference type="ARBA" id="ARBA00023038"/>
    </source>
</evidence>
<sequence>MHAALPRVVSRQASRSSPRVWHDEPHMSAPLPAQPWLLGPRAMDLSSSAVRLLGGGCLFKTGVLSASLEVSTLGYCPHFTSSMDRLGEKASKLLERLRITDSGSAKFGRRKQDPPAKATTTATPRPDTDAQRQPAQPFPDPEKAPRPPPLRMNAALRPGERPWGRSGSGDEPPEGGYRFGGHDSGFQDGGQGVVARRPDARKRASLEAHRYSAGDFGAEWGRRYSHDVARHSTGSDLGGHRYGKEHRYSTGSELSSYAGPRAFHLPEAEGAQDEALPSGGHHHPGPEAVTSPRSSFASDTSKHSSPRTSLNLDCPSRPCSNRTSGISLGYDQRHGSPQPGGSYSLSPAGSGVGEGSGGLVPYPELDEALHRLCHLRPGALAQDSRHSYPPALGMAGHPGCGRPEPALPVRRSVAGYPERGHGLRFSTGAQYQEELAVMLRGGARRGSEAADGPERTGFFQQVASAQPSPASAGAQEALEAKEDYFGTCIKCNKGIYGVNNACQAQDSLYHTQCFVCATCGRTLREKAFYNVKGSVYCEEDYLFSGFQEAAEKCCMCGHLILENILPALGKTFHPGCFRCVVCNKMLDGIRFMVDFNNKVYCVTDFHKIFAPKCAVCGQPILPSTGSDEIVRVISMDQDYHFECYQCEDCGLQLSDKEGCSCFPLNGHLLCNSCHIKRLGSTLKTPLTYR</sequence>
<dbReference type="GO" id="GO:0001666">
    <property type="term" value="P:response to hypoxia"/>
    <property type="evidence" value="ECO:0007669"/>
    <property type="project" value="TreeGrafter"/>
</dbReference>
<proteinExistence type="predicted"/>
<feature type="compositionally biased region" description="Low complexity" evidence="6">
    <location>
        <begin position="115"/>
        <end position="125"/>
    </location>
</feature>
<comment type="caution">
    <text evidence="8">The sequence shown here is derived from an EMBL/GenBank/DDBJ whole genome shotgun (WGS) entry which is preliminary data.</text>
</comment>
<dbReference type="AlphaFoldDB" id="A0AAV7Q9T5"/>
<dbReference type="Gene3D" id="2.10.110.10">
    <property type="entry name" value="Cysteine Rich Protein"/>
    <property type="match status" value="3"/>
</dbReference>
<evidence type="ECO:0000256" key="3">
    <source>
        <dbReference type="ARBA" id="ARBA00022833"/>
    </source>
</evidence>
<feature type="region of interest" description="Disordered" evidence="6">
    <location>
        <begin position="231"/>
        <end position="258"/>
    </location>
</feature>
<evidence type="ECO:0000259" key="7">
    <source>
        <dbReference type="PROSITE" id="PS50023"/>
    </source>
</evidence>
<reference evidence="8" key="1">
    <citation type="journal article" date="2022" name="bioRxiv">
        <title>Sequencing and chromosome-scale assembly of the giantPleurodeles waltlgenome.</title>
        <authorList>
            <person name="Brown T."/>
            <person name="Elewa A."/>
            <person name="Iarovenko S."/>
            <person name="Subramanian E."/>
            <person name="Araus A.J."/>
            <person name="Petzold A."/>
            <person name="Susuki M."/>
            <person name="Suzuki K.-i.T."/>
            <person name="Hayashi T."/>
            <person name="Toyoda A."/>
            <person name="Oliveira C."/>
            <person name="Osipova E."/>
            <person name="Leigh N.D."/>
            <person name="Simon A."/>
            <person name="Yun M.H."/>
        </authorList>
    </citation>
    <scope>NUCLEOTIDE SEQUENCE</scope>
    <source>
        <strain evidence="8">20211129_DDA</strain>
        <tissue evidence="8">Liver</tissue>
    </source>
</reference>
<dbReference type="EMBL" id="JANPWB010000010">
    <property type="protein sequence ID" value="KAJ1137322.1"/>
    <property type="molecule type" value="Genomic_DNA"/>
</dbReference>
<dbReference type="InterPro" id="IPR001781">
    <property type="entry name" value="Znf_LIM"/>
</dbReference>
<dbReference type="CDD" id="cd09355">
    <property type="entry name" value="LIM2_Ajuba_like"/>
    <property type="match status" value="1"/>
</dbReference>
<dbReference type="Proteomes" id="UP001066276">
    <property type="component" value="Chromosome 6"/>
</dbReference>
<dbReference type="GO" id="GO:0003714">
    <property type="term" value="F:transcription corepressor activity"/>
    <property type="evidence" value="ECO:0007669"/>
    <property type="project" value="TreeGrafter"/>
</dbReference>
<dbReference type="PROSITE" id="PS50023">
    <property type="entry name" value="LIM_DOMAIN_2"/>
    <property type="match status" value="3"/>
</dbReference>